<dbReference type="InterPro" id="IPR052786">
    <property type="entry name" value="Spore_wall_assembly"/>
</dbReference>
<dbReference type="AlphaFoldDB" id="A0A4S3JJT5"/>
<sequence length="270" mass="30185">MASAIMETIHEEIKKFQAVVKDVAKTGTWLYPFKGLIYLSYHQSLWRPFLSRTWQTITLGIGITAGMFFFTYIPQATILTLTSGPFGPISAILLIISESATLTTSVARMFSLRDALTDTFDATLVTRGMEPLVSEGRHVLPASTGRDAVARLGKMLKQPLERLNPRAVLRSFLLLPLNLIPVVGTLMFVFLRGEEIGPLIHTRYFQLKGWNVNQRDQWVEKNRAAYTGFGITSVAFEMVPFLSLPLAFSNTVGAALWAADLEKEQRLRST</sequence>
<keyword evidence="1" id="KW-0812">Transmembrane</keyword>
<keyword evidence="1" id="KW-1133">Transmembrane helix</keyword>
<gene>
    <name evidence="2" type="ORF">EYZ11_004739</name>
</gene>
<dbReference type="GO" id="GO:0005619">
    <property type="term" value="C:ascospore wall"/>
    <property type="evidence" value="ECO:0007669"/>
    <property type="project" value="TreeGrafter"/>
</dbReference>
<feature type="transmembrane region" description="Helical" evidence="1">
    <location>
        <begin position="54"/>
        <end position="73"/>
    </location>
</feature>
<feature type="transmembrane region" description="Helical" evidence="1">
    <location>
        <begin position="85"/>
        <end position="107"/>
    </location>
</feature>
<keyword evidence="1" id="KW-0472">Membrane</keyword>
<dbReference type="VEuPathDB" id="FungiDB:EYZ11_004739"/>
<evidence type="ECO:0000313" key="3">
    <source>
        <dbReference type="Proteomes" id="UP000308092"/>
    </source>
</evidence>
<proteinExistence type="predicted"/>
<dbReference type="STRING" id="1220188.A0A4S3JJT5"/>
<accession>A0A4S3JJT5</accession>
<reference evidence="2 3" key="1">
    <citation type="submission" date="2019-03" db="EMBL/GenBank/DDBJ databases">
        <title>The genome sequence of a newly discovered highly antifungal drug resistant Aspergillus species, Aspergillus tanneri NIH 1004.</title>
        <authorList>
            <person name="Mounaud S."/>
            <person name="Singh I."/>
            <person name="Joardar V."/>
            <person name="Pakala S."/>
            <person name="Pakala S."/>
            <person name="Venepally P."/>
            <person name="Hoover J."/>
            <person name="Nierman W."/>
            <person name="Chung J."/>
            <person name="Losada L."/>
        </authorList>
    </citation>
    <scope>NUCLEOTIDE SEQUENCE [LARGE SCALE GENOMIC DNA]</scope>
    <source>
        <strain evidence="2 3">NIH1004</strain>
    </source>
</reference>
<feature type="transmembrane region" description="Helical" evidence="1">
    <location>
        <begin position="172"/>
        <end position="191"/>
    </location>
</feature>
<evidence type="ECO:0000256" key="1">
    <source>
        <dbReference type="SAM" id="Phobius"/>
    </source>
</evidence>
<evidence type="ECO:0000313" key="2">
    <source>
        <dbReference type="EMBL" id="THC95786.1"/>
    </source>
</evidence>
<dbReference type="PANTHER" id="PTHR34292:SF2">
    <property type="entry name" value="OUTER SPORE WALL PROTEIN LDS1"/>
    <property type="match status" value="1"/>
</dbReference>
<organism evidence="2 3">
    <name type="scientific">Aspergillus tanneri</name>
    <dbReference type="NCBI Taxonomy" id="1220188"/>
    <lineage>
        <taxon>Eukaryota</taxon>
        <taxon>Fungi</taxon>
        <taxon>Dikarya</taxon>
        <taxon>Ascomycota</taxon>
        <taxon>Pezizomycotina</taxon>
        <taxon>Eurotiomycetes</taxon>
        <taxon>Eurotiomycetidae</taxon>
        <taxon>Eurotiales</taxon>
        <taxon>Aspergillaceae</taxon>
        <taxon>Aspergillus</taxon>
        <taxon>Aspergillus subgen. Circumdati</taxon>
    </lineage>
</organism>
<name>A0A4S3JJT5_9EURO</name>
<dbReference type="PANTHER" id="PTHR34292">
    <property type="entry name" value="OUTER SPORE WALL PROTEIN LDS1"/>
    <property type="match status" value="1"/>
</dbReference>
<dbReference type="GO" id="GO:0005811">
    <property type="term" value="C:lipid droplet"/>
    <property type="evidence" value="ECO:0007669"/>
    <property type="project" value="TreeGrafter"/>
</dbReference>
<keyword evidence="3" id="KW-1185">Reference proteome</keyword>
<dbReference type="EMBL" id="SOSA01000142">
    <property type="protein sequence ID" value="THC95786.1"/>
    <property type="molecule type" value="Genomic_DNA"/>
</dbReference>
<dbReference type="Proteomes" id="UP000308092">
    <property type="component" value="Unassembled WGS sequence"/>
</dbReference>
<protein>
    <recommendedName>
        <fullName evidence="4">Outer spore wall protein RRT8</fullName>
    </recommendedName>
</protein>
<comment type="caution">
    <text evidence="2">The sequence shown here is derived from an EMBL/GenBank/DDBJ whole genome shotgun (WGS) entry which is preliminary data.</text>
</comment>
<evidence type="ECO:0008006" key="4">
    <source>
        <dbReference type="Google" id="ProtNLM"/>
    </source>
</evidence>
<dbReference type="GO" id="GO:0005628">
    <property type="term" value="C:prospore membrane"/>
    <property type="evidence" value="ECO:0007669"/>
    <property type="project" value="TreeGrafter"/>
</dbReference>